<dbReference type="Gene3D" id="2.170.130.10">
    <property type="entry name" value="TonB-dependent receptor, plug domain"/>
    <property type="match status" value="1"/>
</dbReference>
<dbReference type="InterPro" id="IPR036942">
    <property type="entry name" value="Beta-barrel_TonB_sf"/>
</dbReference>
<dbReference type="Gene3D" id="3.55.50.30">
    <property type="match status" value="1"/>
</dbReference>
<evidence type="ECO:0000259" key="8">
    <source>
        <dbReference type="Pfam" id="PF07715"/>
    </source>
</evidence>
<evidence type="ECO:0000256" key="6">
    <source>
        <dbReference type="ARBA" id="ARBA00023237"/>
    </source>
</evidence>
<dbReference type="InterPro" id="IPR037066">
    <property type="entry name" value="Plug_dom_sf"/>
</dbReference>
<protein>
    <submittedName>
        <fullName evidence="9">TonB-dependent receptor</fullName>
    </submittedName>
</protein>
<dbReference type="AlphaFoldDB" id="A0A177SA23"/>
<dbReference type="InterPro" id="IPR039426">
    <property type="entry name" value="TonB-dep_rcpt-like"/>
</dbReference>
<evidence type="ECO:0000256" key="4">
    <source>
        <dbReference type="ARBA" id="ARBA00022692"/>
    </source>
</evidence>
<dbReference type="Gene3D" id="2.40.170.20">
    <property type="entry name" value="TonB-dependent receptor, beta-barrel domain"/>
    <property type="match status" value="1"/>
</dbReference>
<dbReference type="GO" id="GO:0009279">
    <property type="term" value="C:cell outer membrane"/>
    <property type="evidence" value="ECO:0007669"/>
    <property type="project" value="UniProtKB-SubCell"/>
</dbReference>
<keyword evidence="3 7" id="KW-1134">Transmembrane beta strand</keyword>
<evidence type="ECO:0000313" key="9">
    <source>
        <dbReference type="EMBL" id="OAI84654.1"/>
    </source>
</evidence>
<keyword evidence="2 7" id="KW-0813">Transport</keyword>
<evidence type="ECO:0000256" key="5">
    <source>
        <dbReference type="ARBA" id="ARBA00023136"/>
    </source>
</evidence>
<dbReference type="RefSeq" id="WP_064304782.1">
    <property type="nucleotide sequence ID" value="NZ_LUCV01000050.1"/>
</dbReference>
<comment type="similarity">
    <text evidence="7">Belongs to the TonB-dependent receptor family.</text>
</comment>
<comment type="caution">
    <text evidence="9">The sequence shown here is derived from an EMBL/GenBank/DDBJ whole genome shotgun (WGS) entry which is preliminary data.</text>
</comment>
<organism evidence="9 10">
    <name type="scientific">Pseudomonas putida</name>
    <name type="common">Arthrobacter siderocapsulatus</name>
    <dbReference type="NCBI Taxonomy" id="303"/>
    <lineage>
        <taxon>Bacteria</taxon>
        <taxon>Pseudomonadati</taxon>
        <taxon>Pseudomonadota</taxon>
        <taxon>Gammaproteobacteria</taxon>
        <taxon>Pseudomonadales</taxon>
        <taxon>Pseudomonadaceae</taxon>
        <taxon>Pseudomonas</taxon>
    </lineage>
</organism>
<gene>
    <name evidence="9" type="ORF">AYO28_26445</name>
</gene>
<reference evidence="9 10" key="1">
    <citation type="submission" date="2016-03" db="EMBL/GenBank/DDBJ databases">
        <title>Draft Genome Assembly of Pseudomonas putida strain CBF10-2.</title>
        <authorList>
            <person name="Iyer R.S."/>
            <person name="Damania A."/>
        </authorList>
    </citation>
    <scope>NUCLEOTIDE SEQUENCE [LARGE SCALE GENOMIC DNA]</scope>
    <source>
        <strain evidence="9 10">CBF10-2</strain>
    </source>
</reference>
<evidence type="ECO:0000256" key="7">
    <source>
        <dbReference type="PROSITE-ProRule" id="PRU01360"/>
    </source>
</evidence>
<keyword evidence="5 7" id="KW-0472">Membrane</keyword>
<evidence type="ECO:0000313" key="10">
    <source>
        <dbReference type="Proteomes" id="UP000077752"/>
    </source>
</evidence>
<proteinExistence type="inferred from homology"/>
<keyword evidence="6 7" id="KW-0998">Cell outer membrane</keyword>
<keyword evidence="4 7" id="KW-0812">Transmembrane</keyword>
<dbReference type="Proteomes" id="UP000077752">
    <property type="component" value="Unassembled WGS sequence"/>
</dbReference>
<feature type="domain" description="TonB-dependent receptor plug" evidence="8">
    <location>
        <begin position="148"/>
        <end position="273"/>
    </location>
</feature>
<sequence>MSQVFCPVPQGRGAWLSLKRAACGGLLGLACLGAQLPLALADEVASQWPNQVHSFDIPAQRLSSALVAFGQQSGLQVTVDAQWLRDHQSNPVQGRIDSLGALSMLLAGSGITWDYNDGVLSFRLLAEAANGQLELHETLVLGNTEENSYQGATVINHKAVQNFPGANGDITKLLQMHPAVQFSGSQQSSNNPGEIDPADISINGAKFWQNNFMIDGISINNDLDPGAHGYSESRQFDAAPSRSYGIALDADLLEEVKVYDSNVPAEYGGFNGGVIDSITRRPTQDFHGKFSYALSRSEWTKYHITEADQSNFDSSTDEQYTPEFEKTTLRGTLEGHLTDNFGAIFSFSQRRSTMPLNLYDNNYTSPNNDSREDQTRQLDSYLLKTYWDVNDRLTLETTLLKAPQENTLFRANYLDSKYTNINGGQQGAIKATWEGDSARWTHTLAYTDLYSSRRADADDIINWYYSEAKNWGNPTSNSSRSGEGSFGNLDQTQKGLDYSLKVDWETLRFAGANHAFTAGLDLGQKKATWERKETGQGVSGFTRDKGTSCANNDPWCSVSPLRNGDTRQWANIRTEYGAGKIQVEETTWALYAQDAIQIGKLGLRPGVRFEGDDYMDQKTLSPRFAGDYDFFGDRSTVLVFGANRYYGRNLFKYRLADGRQAMNTLYRRATQTSAWVGSTNLNTTRFSTLDIPYDDELTLGLEQRWLDTDFSLKYVHRKGHDKIVKTNVRVLGEDPLAGYTTLYTKYTNEGSSESDNVSLTITPVQPIRVLNSLTSLQVALNWSQTKDAYGSYDSSVDADEYDNSDVIYKGSRMPYNELPASDFNRPWTARLSTITEIPQWNLTISNFFRYRGAYEQIIDTGRDVDVGGESLAVYDVAKVSPAPTWDLKVKWEIPTAKEQALFMAVDVTNVTDRVNTIVSSSSTARTTYEIGRQYWLEVGYRF</sequence>
<dbReference type="PROSITE" id="PS52016">
    <property type="entry name" value="TONB_DEPENDENT_REC_3"/>
    <property type="match status" value="1"/>
</dbReference>
<evidence type="ECO:0000256" key="3">
    <source>
        <dbReference type="ARBA" id="ARBA00022452"/>
    </source>
</evidence>
<dbReference type="SUPFAM" id="SSF56935">
    <property type="entry name" value="Porins"/>
    <property type="match status" value="1"/>
</dbReference>
<dbReference type="InterPro" id="IPR012910">
    <property type="entry name" value="Plug_dom"/>
</dbReference>
<evidence type="ECO:0000256" key="1">
    <source>
        <dbReference type="ARBA" id="ARBA00004571"/>
    </source>
</evidence>
<dbReference type="Pfam" id="PF07715">
    <property type="entry name" value="Plug"/>
    <property type="match status" value="1"/>
</dbReference>
<accession>A0A177SA23</accession>
<name>A0A177SA23_PSEPU</name>
<dbReference type="EMBL" id="LUCV01000050">
    <property type="protein sequence ID" value="OAI84654.1"/>
    <property type="molecule type" value="Genomic_DNA"/>
</dbReference>
<comment type="subcellular location">
    <subcellularLocation>
        <location evidence="1 7">Cell outer membrane</location>
        <topology evidence="1 7">Multi-pass membrane protein</topology>
    </subcellularLocation>
</comment>
<keyword evidence="9" id="KW-0675">Receptor</keyword>
<evidence type="ECO:0000256" key="2">
    <source>
        <dbReference type="ARBA" id="ARBA00022448"/>
    </source>
</evidence>